<dbReference type="Proteomes" id="UP000033860">
    <property type="component" value="Unassembled WGS sequence"/>
</dbReference>
<proteinExistence type="predicted"/>
<comment type="caution">
    <text evidence="2">The sequence shown here is derived from an EMBL/GenBank/DDBJ whole genome shotgun (WGS) entry which is preliminary data.</text>
</comment>
<reference evidence="2 3" key="1">
    <citation type="journal article" date="2015" name="Nature">
        <title>rRNA introns, odd ribosomes, and small enigmatic genomes across a large radiation of phyla.</title>
        <authorList>
            <person name="Brown C.T."/>
            <person name="Hug L.A."/>
            <person name="Thomas B.C."/>
            <person name="Sharon I."/>
            <person name="Castelle C.J."/>
            <person name="Singh A."/>
            <person name="Wilkins M.J."/>
            <person name="Williams K.H."/>
            <person name="Banfield J.F."/>
        </authorList>
    </citation>
    <scope>NUCLEOTIDE SEQUENCE [LARGE SCALE GENOMIC DNA]</scope>
</reference>
<name>A0A0G1UU25_9BACT</name>
<organism evidence="2 3">
    <name type="scientific">Candidatus Beckwithbacteria bacterium GW2011_GWB1_47_15</name>
    <dbReference type="NCBI Taxonomy" id="1618371"/>
    <lineage>
        <taxon>Bacteria</taxon>
        <taxon>Candidatus Beckwithiibacteriota</taxon>
    </lineage>
</organism>
<evidence type="ECO:0000313" key="3">
    <source>
        <dbReference type="Proteomes" id="UP000033860"/>
    </source>
</evidence>
<feature type="region of interest" description="Disordered" evidence="1">
    <location>
        <begin position="345"/>
        <end position="382"/>
    </location>
</feature>
<protein>
    <submittedName>
        <fullName evidence="2">Uncharacterized protein</fullName>
    </submittedName>
</protein>
<gene>
    <name evidence="2" type="ORF">UX85_C0004G0132</name>
</gene>
<evidence type="ECO:0000313" key="2">
    <source>
        <dbReference type="EMBL" id="KKU61210.1"/>
    </source>
</evidence>
<dbReference type="EMBL" id="LCNT01000004">
    <property type="protein sequence ID" value="KKU61210.1"/>
    <property type="molecule type" value="Genomic_DNA"/>
</dbReference>
<dbReference type="AlphaFoldDB" id="A0A0G1UU25"/>
<evidence type="ECO:0000256" key="1">
    <source>
        <dbReference type="SAM" id="MobiDB-lite"/>
    </source>
</evidence>
<sequence length="558" mass="61168">MGVEFDIRASLAAATKAFDQSVASGWRAIKQEGKNLFTRGKEISDPWGAYFKTPLEIRLDSQTGKRKIFWQGYDRSVSASMRRHAAWLRLNGATKEEIGKARAELSAWQGLETVILGLEEGEAVQFLALRSLDSNDGVALQQVSLRNGRLALESQLLPFDRPEQIDKFIESVEFMGESLEINQAETDVDLLVFWAVKGEAIDFKQDVPKLIGAATRAEQLPTIQSRQAVVGDVPEVLAANPLEDRVVSAKPTSFWFEMAAGVKIASRSDPEAAEAAESETIVLDRPEVTPVVFAATSGKIQEREVMEGVRPVVAVKPVSAVSPASRPAKASGKTGGRVDVEAEAGVMPTGSDPVGQQPPSRINPEGIESTRPVEPDQPKVNLDAPQQDFVRDFVDLSAPKHSMEVSEKVDVVKEQDHTEASGKTEVGQLRPSRINPEVVKVEPPVWQVELEGLSWQEIPEWKFDNLLVEGDWGFSVAAGLTSLNEQIMTAKRAFEGRQWPIFDFYCQVSNVVAATLFLIANTFCLDTQGLILAEEKVFEKSGGVVSGLTPNFLRKNES</sequence>
<accession>A0A0G1UU25</accession>